<dbReference type="Pfam" id="PF13419">
    <property type="entry name" value="HAD_2"/>
    <property type="match status" value="1"/>
</dbReference>
<dbReference type="GO" id="GO:0005829">
    <property type="term" value="C:cytosol"/>
    <property type="evidence" value="ECO:0007669"/>
    <property type="project" value="TreeGrafter"/>
</dbReference>
<dbReference type="SUPFAM" id="SSF56784">
    <property type="entry name" value="HAD-like"/>
    <property type="match status" value="1"/>
</dbReference>
<dbReference type="InterPro" id="IPR023198">
    <property type="entry name" value="PGP-like_dom2"/>
</dbReference>
<dbReference type="PANTHER" id="PTHR43434:SF1">
    <property type="entry name" value="PHOSPHOGLYCOLATE PHOSPHATASE"/>
    <property type="match status" value="1"/>
</dbReference>
<dbReference type="EC" id="3.1.3.18" evidence="4"/>
<evidence type="ECO:0000256" key="4">
    <source>
        <dbReference type="ARBA" id="ARBA00013078"/>
    </source>
</evidence>
<reference evidence="5 6" key="1">
    <citation type="journal article" date="2016" name="Nat. Commun.">
        <title>Thousands of microbial genomes shed light on interconnected biogeochemical processes in an aquifer system.</title>
        <authorList>
            <person name="Anantharaman K."/>
            <person name="Brown C.T."/>
            <person name="Hug L.A."/>
            <person name="Sharon I."/>
            <person name="Castelle C.J."/>
            <person name="Probst A.J."/>
            <person name="Thomas B.C."/>
            <person name="Singh A."/>
            <person name="Wilkins M.J."/>
            <person name="Karaoz U."/>
            <person name="Brodie E.L."/>
            <person name="Williams K.H."/>
            <person name="Hubbard S.S."/>
            <person name="Banfield J.F."/>
        </authorList>
    </citation>
    <scope>NUCLEOTIDE SEQUENCE [LARGE SCALE GENOMIC DNA]</scope>
</reference>
<protein>
    <recommendedName>
        <fullName evidence="4">phosphoglycolate phosphatase</fullName>
        <ecNumber evidence="4">3.1.3.18</ecNumber>
    </recommendedName>
</protein>
<comment type="pathway">
    <text evidence="2">Organic acid metabolism; glycolate biosynthesis; glycolate from 2-phosphoglycolate: step 1/1.</text>
</comment>
<dbReference type="InterPro" id="IPR041492">
    <property type="entry name" value="HAD_2"/>
</dbReference>
<evidence type="ECO:0000256" key="3">
    <source>
        <dbReference type="ARBA" id="ARBA00006171"/>
    </source>
</evidence>
<dbReference type="GO" id="GO:0006281">
    <property type="term" value="P:DNA repair"/>
    <property type="evidence" value="ECO:0007669"/>
    <property type="project" value="TreeGrafter"/>
</dbReference>
<sequence>MIKLVIYDLDGTLIDSKRDIAAATNYALAQLKFPELSVDDICRYVGYGLEQLLESALGKVSRTHADLSSEDMRRAVEFYKDYYSKHLLDETILYPGVGEVLDKFSKHGIAQAVLTNKSEVFAHQILRAFGVDHYFFEVAGGDRWETRKPAAEPVIKVMELAKSKTDETVLVGDSDIDIEAGRNAGVKTIAMTYGFQPAGQIQKSQPDFILDRFSDLLLCPIFGCAE</sequence>
<evidence type="ECO:0000313" key="6">
    <source>
        <dbReference type="Proteomes" id="UP000178187"/>
    </source>
</evidence>
<comment type="similarity">
    <text evidence="3">Belongs to the HAD-like hydrolase superfamily. CbbY/CbbZ/Gph/YieH family.</text>
</comment>
<gene>
    <name evidence="5" type="ORF">A3G33_05170</name>
</gene>
<dbReference type="Gene3D" id="3.40.50.1000">
    <property type="entry name" value="HAD superfamily/HAD-like"/>
    <property type="match status" value="1"/>
</dbReference>
<organism evidence="5 6">
    <name type="scientific">Candidatus Danuiimicrobium aquiferis</name>
    <dbReference type="NCBI Taxonomy" id="1801832"/>
    <lineage>
        <taxon>Bacteria</taxon>
        <taxon>Pseudomonadati</taxon>
        <taxon>Candidatus Omnitrophota</taxon>
        <taxon>Candidatus Danuiimicrobium</taxon>
    </lineage>
</organism>
<dbReference type="NCBIfam" id="TIGR01549">
    <property type="entry name" value="HAD-SF-IA-v1"/>
    <property type="match status" value="1"/>
</dbReference>
<evidence type="ECO:0000313" key="5">
    <source>
        <dbReference type="EMBL" id="OGW97547.1"/>
    </source>
</evidence>
<dbReference type="SFLD" id="SFLDS00003">
    <property type="entry name" value="Haloacid_Dehalogenase"/>
    <property type="match status" value="1"/>
</dbReference>
<dbReference type="SFLD" id="SFLDG01129">
    <property type="entry name" value="C1.5:_HAD__Beta-PGM__Phosphata"/>
    <property type="match status" value="1"/>
</dbReference>
<dbReference type="InterPro" id="IPR050155">
    <property type="entry name" value="HAD-like_hydrolase_sf"/>
</dbReference>
<proteinExistence type="inferred from homology"/>
<name>A0A1G1KXC2_9BACT</name>
<accession>A0A1G1KXC2</accession>
<dbReference type="Gene3D" id="1.10.150.240">
    <property type="entry name" value="Putative phosphatase, domain 2"/>
    <property type="match status" value="1"/>
</dbReference>
<evidence type="ECO:0000256" key="2">
    <source>
        <dbReference type="ARBA" id="ARBA00004818"/>
    </source>
</evidence>
<dbReference type="GO" id="GO:0008967">
    <property type="term" value="F:phosphoglycolate phosphatase activity"/>
    <property type="evidence" value="ECO:0007669"/>
    <property type="project" value="UniProtKB-EC"/>
</dbReference>
<dbReference type="InterPro" id="IPR006439">
    <property type="entry name" value="HAD-SF_hydro_IA"/>
</dbReference>
<comment type="catalytic activity">
    <reaction evidence="1">
        <text>2-phosphoglycolate + H2O = glycolate + phosphate</text>
        <dbReference type="Rhea" id="RHEA:14369"/>
        <dbReference type="ChEBI" id="CHEBI:15377"/>
        <dbReference type="ChEBI" id="CHEBI:29805"/>
        <dbReference type="ChEBI" id="CHEBI:43474"/>
        <dbReference type="ChEBI" id="CHEBI:58033"/>
        <dbReference type="EC" id="3.1.3.18"/>
    </reaction>
</comment>
<dbReference type="EMBL" id="MHFR01000041">
    <property type="protein sequence ID" value="OGW97547.1"/>
    <property type="molecule type" value="Genomic_DNA"/>
</dbReference>
<dbReference type="Proteomes" id="UP000178187">
    <property type="component" value="Unassembled WGS sequence"/>
</dbReference>
<dbReference type="SFLD" id="SFLDG01135">
    <property type="entry name" value="C1.5.6:_HAD__Beta-PGM__Phospha"/>
    <property type="match status" value="1"/>
</dbReference>
<comment type="caution">
    <text evidence="5">The sequence shown here is derived from an EMBL/GenBank/DDBJ whole genome shotgun (WGS) entry which is preliminary data.</text>
</comment>
<evidence type="ECO:0000256" key="1">
    <source>
        <dbReference type="ARBA" id="ARBA00000830"/>
    </source>
</evidence>
<dbReference type="FunFam" id="3.40.50.1000:FF:000022">
    <property type="entry name" value="Phosphoglycolate phosphatase"/>
    <property type="match status" value="1"/>
</dbReference>
<dbReference type="InterPro" id="IPR023214">
    <property type="entry name" value="HAD_sf"/>
</dbReference>
<dbReference type="AlphaFoldDB" id="A0A1G1KXC2"/>
<dbReference type="InterPro" id="IPR036412">
    <property type="entry name" value="HAD-like_sf"/>
</dbReference>
<dbReference type="PANTHER" id="PTHR43434">
    <property type="entry name" value="PHOSPHOGLYCOLATE PHOSPHATASE"/>
    <property type="match status" value="1"/>
</dbReference>